<dbReference type="PANTHER" id="PTHR19282:SF431">
    <property type="entry name" value="TETRASPANIN 26A, ISOFORM B-RELATED"/>
    <property type="match status" value="1"/>
</dbReference>
<evidence type="ECO:0000256" key="1">
    <source>
        <dbReference type="ARBA" id="ARBA00004141"/>
    </source>
</evidence>
<evidence type="ECO:0000256" key="3">
    <source>
        <dbReference type="ARBA" id="ARBA00022989"/>
    </source>
</evidence>
<dbReference type="SUPFAM" id="SSF48652">
    <property type="entry name" value="Tetraspanin"/>
    <property type="match status" value="1"/>
</dbReference>
<name>A0A9J6H1Z3_HAELO</name>
<evidence type="ECO:0008006" key="9">
    <source>
        <dbReference type="Google" id="ProtNLM"/>
    </source>
</evidence>
<feature type="transmembrane region" description="Helical" evidence="6">
    <location>
        <begin position="163"/>
        <end position="182"/>
    </location>
</feature>
<organism evidence="7 8">
    <name type="scientific">Haemaphysalis longicornis</name>
    <name type="common">Bush tick</name>
    <dbReference type="NCBI Taxonomy" id="44386"/>
    <lineage>
        <taxon>Eukaryota</taxon>
        <taxon>Metazoa</taxon>
        <taxon>Ecdysozoa</taxon>
        <taxon>Arthropoda</taxon>
        <taxon>Chelicerata</taxon>
        <taxon>Arachnida</taxon>
        <taxon>Acari</taxon>
        <taxon>Parasitiformes</taxon>
        <taxon>Ixodida</taxon>
        <taxon>Ixodoidea</taxon>
        <taxon>Ixodidae</taxon>
        <taxon>Haemaphysalinae</taxon>
        <taxon>Haemaphysalis</taxon>
    </lineage>
</organism>
<evidence type="ECO:0000256" key="2">
    <source>
        <dbReference type="ARBA" id="ARBA00022692"/>
    </source>
</evidence>
<dbReference type="InterPro" id="IPR008952">
    <property type="entry name" value="Tetraspanin_EC2_sf"/>
</dbReference>
<evidence type="ECO:0000313" key="7">
    <source>
        <dbReference type="EMBL" id="KAH9381001.1"/>
    </source>
</evidence>
<dbReference type="OrthoDB" id="2014092at2759"/>
<dbReference type="VEuPathDB" id="VectorBase:HLOH_050103"/>
<dbReference type="GO" id="GO:0005886">
    <property type="term" value="C:plasma membrane"/>
    <property type="evidence" value="ECO:0007669"/>
    <property type="project" value="TreeGrafter"/>
</dbReference>
<keyword evidence="8" id="KW-1185">Reference proteome</keyword>
<accession>A0A9J6H1Z3</accession>
<keyword evidence="4 6" id="KW-0472">Membrane</keyword>
<evidence type="ECO:0000256" key="6">
    <source>
        <dbReference type="SAM" id="Phobius"/>
    </source>
</evidence>
<dbReference type="OMA" id="RIYAQIN"/>
<gene>
    <name evidence="7" type="ORF">HPB48_008215</name>
</gene>
<dbReference type="PANTHER" id="PTHR19282">
    <property type="entry name" value="TETRASPANIN"/>
    <property type="match status" value="1"/>
</dbReference>
<dbReference type="InterPro" id="IPR018499">
    <property type="entry name" value="Tetraspanin/Peripherin"/>
</dbReference>
<evidence type="ECO:0000256" key="4">
    <source>
        <dbReference type="ARBA" id="ARBA00023136"/>
    </source>
</evidence>
<feature type="transmembrane region" description="Helical" evidence="6">
    <location>
        <begin position="124"/>
        <end position="151"/>
    </location>
</feature>
<protein>
    <recommendedName>
        <fullName evidence="9">Tetraspanin</fullName>
    </recommendedName>
</protein>
<feature type="transmembrane region" description="Helical" evidence="6">
    <location>
        <begin position="78"/>
        <end position="103"/>
    </location>
</feature>
<proteinExistence type="predicted"/>
<keyword evidence="2 6" id="KW-0812">Transmembrane</keyword>
<dbReference type="EMBL" id="JABSTR010000011">
    <property type="protein sequence ID" value="KAH9381001.1"/>
    <property type="molecule type" value="Genomic_DNA"/>
</dbReference>
<dbReference type="Pfam" id="PF00335">
    <property type="entry name" value="Tetraspanin"/>
    <property type="match status" value="1"/>
</dbReference>
<dbReference type="AlphaFoldDB" id="A0A9J6H1Z3"/>
<sequence>MRSLPTKKQTEKRETLGVGQRGRAAKEKAACRLAQRRTMPASARSRGHGNEVSSPPQSPPTTTGEETLLLDVNPVVRFPLLALNLALWVTGGLLMLAALWTLVDSWDWQEESRILRRFDMPGLLLSHLQLVLFAGGLALLLISSCGCVGALRENTFLLRTYSFAITMLIFVNFTLGLIVFFVPGSVKSAIRNTLSDKLVVNYRESQDIQQLVDSLQRYLRCCGMTEANYRDWDKNIYFHCATTNPSYERCSVPASCCRENVTSEGIFCARSVLNMSEYLAWFRVYSGNCPDVMHRYVREHVMAIGGACLIAVIVLAFVQMITHSVIEEIEIIRRIYDRVTEAVNAPSPEPTVSP</sequence>
<evidence type="ECO:0000256" key="5">
    <source>
        <dbReference type="SAM" id="MobiDB-lite"/>
    </source>
</evidence>
<feature type="region of interest" description="Disordered" evidence="5">
    <location>
        <begin position="1"/>
        <end position="65"/>
    </location>
</feature>
<feature type="transmembrane region" description="Helical" evidence="6">
    <location>
        <begin position="301"/>
        <end position="321"/>
    </location>
</feature>
<dbReference type="Proteomes" id="UP000821853">
    <property type="component" value="Chromosome 9"/>
</dbReference>
<evidence type="ECO:0000313" key="8">
    <source>
        <dbReference type="Proteomes" id="UP000821853"/>
    </source>
</evidence>
<reference evidence="7 8" key="1">
    <citation type="journal article" date="2020" name="Cell">
        <title>Large-Scale Comparative Analyses of Tick Genomes Elucidate Their Genetic Diversity and Vector Capacities.</title>
        <authorList>
            <consortium name="Tick Genome and Microbiome Consortium (TIGMIC)"/>
            <person name="Jia N."/>
            <person name="Wang J."/>
            <person name="Shi W."/>
            <person name="Du L."/>
            <person name="Sun Y."/>
            <person name="Zhan W."/>
            <person name="Jiang J.F."/>
            <person name="Wang Q."/>
            <person name="Zhang B."/>
            <person name="Ji P."/>
            <person name="Bell-Sakyi L."/>
            <person name="Cui X.M."/>
            <person name="Yuan T.T."/>
            <person name="Jiang B.G."/>
            <person name="Yang W.F."/>
            <person name="Lam T.T."/>
            <person name="Chang Q.C."/>
            <person name="Ding S.J."/>
            <person name="Wang X.J."/>
            <person name="Zhu J.G."/>
            <person name="Ruan X.D."/>
            <person name="Zhao L."/>
            <person name="Wei J.T."/>
            <person name="Ye R.Z."/>
            <person name="Que T.C."/>
            <person name="Du C.H."/>
            <person name="Zhou Y.H."/>
            <person name="Cheng J.X."/>
            <person name="Dai P.F."/>
            <person name="Guo W.B."/>
            <person name="Han X.H."/>
            <person name="Huang E.J."/>
            <person name="Li L.F."/>
            <person name="Wei W."/>
            <person name="Gao Y.C."/>
            <person name="Liu J.Z."/>
            <person name="Shao H.Z."/>
            <person name="Wang X."/>
            <person name="Wang C.C."/>
            <person name="Yang T.C."/>
            <person name="Huo Q.B."/>
            <person name="Li W."/>
            <person name="Chen H.Y."/>
            <person name="Chen S.E."/>
            <person name="Zhou L.G."/>
            <person name="Ni X.B."/>
            <person name="Tian J.H."/>
            <person name="Sheng Y."/>
            <person name="Liu T."/>
            <person name="Pan Y.S."/>
            <person name="Xia L.Y."/>
            <person name="Li J."/>
            <person name="Zhao F."/>
            <person name="Cao W.C."/>
        </authorList>
    </citation>
    <scope>NUCLEOTIDE SEQUENCE [LARGE SCALE GENOMIC DNA]</scope>
    <source>
        <strain evidence="7">HaeL-2018</strain>
    </source>
</reference>
<comment type="subcellular location">
    <subcellularLocation>
        <location evidence="1">Membrane</location>
        <topology evidence="1">Multi-pass membrane protein</topology>
    </subcellularLocation>
</comment>
<keyword evidence="3 6" id="KW-1133">Transmembrane helix</keyword>
<comment type="caution">
    <text evidence="7">The sequence shown here is derived from an EMBL/GenBank/DDBJ whole genome shotgun (WGS) entry which is preliminary data.</text>
</comment>
<dbReference type="Gene3D" id="1.10.1450.10">
    <property type="entry name" value="Tetraspanin"/>
    <property type="match status" value="1"/>
</dbReference>
<dbReference type="PRINTS" id="PR00259">
    <property type="entry name" value="TMFOUR"/>
</dbReference>